<dbReference type="PANTHER" id="PTHR12228">
    <property type="entry name" value="TRANSCRIPTION INITIATION FACTOR TFIID 55 KD SUBUNIT-RELATED"/>
    <property type="match status" value="1"/>
</dbReference>
<dbReference type="InterPro" id="IPR006751">
    <property type="entry name" value="TAFII55_prot_cons_reg"/>
</dbReference>
<dbReference type="GO" id="GO:0005669">
    <property type="term" value="C:transcription factor TFIID complex"/>
    <property type="evidence" value="ECO:0007669"/>
    <property type="project" value="InterPro"/>
</dbReference>
<evidence type="ECO:0000259" key="7">
    <source>
        <dbReference type="SMART" id="SM01370"/>
    </source>
</evidence>
<feature type="region of interest" description="Disordered" evidence="6">
    <location>
        <begin position="352"/>
        <end position="374"/>
    </location>
</feature>
<feature type="compositionally biased region" description="Acidic residues" evidence="6">
    <location>
        <begin position="450"/>
        <end position="465"/>
    </location>
</feature>
<name>A0A9P8CDI3_9HELO</name>
<evidence type="ECO:0000256" key="5">
    <source>
        <dbReference type="ARBA" id="ARBA00023242"/>
    </source>
</evidence>
<feature type="region of interest" description="Disordered" evidence="6">
    <location>
        <begin position="415"/>
        <end position="466"/>
    </location>
</feature>
<keyword evidence="5" id="KW-0539">Nucleus</keyword>
<comment type="subcellular location">
    <subcellularLocation>
        <location evidence="1">Nucleus</location>
    </subcellularLocation>
</comment>
<feature type="compositionally biased region" description="Acidic residues" evidence="6">
    <location>
        <begin position="361"/>
        <end position="374"/>
    </location>
</feature>
<feature type="compositionally biased region" description="Basic and acidic residues" evidence="6">
    <location>
        <begin position="151"/>
        <end position="160"/>
    </location>
</feature>
<feature type="domain" description="TAFII55 protein conserved region" evidence="7">
    <location>
        <begin position="177"/>
        <end position="339"/>
    </location>
</feature>
<dbReference type="OrthoDB" id="153872at2759"/>
<dbReference type="SMART" id="SM01370">
    <property type="entry name" value="TAFII55_N"/>
    <property type="match status" value="1"/>
</dbReference>
<sequence>MSGLKLKLKTNNLDASGVPSARTPGTLPPATSIPATPGSVVQTPGGSLKIKLKFGGSSNRATPVSATPQPSQPDAPQPKKTKAGRQPKASQKVVESRKRKDHNDTDDEDSTIQVVSAKPVTKKIKISASRSAGVQTPSTLAPKTPIIRTKVKGEKPKRNPGEGYDSEAEDREEDPAIEEQFILRMHPGPDCDYLRQAITAKTIGTSRNLGGPDVSMKFYHADGRRGSITINGHIYATTIVDLPCIIEGMKSWDKRGWWKSADICQMLWAFREVGSEEEAQHTPLPQSIDQKTFQYPHGITPPMRFARKRRFRKRISRSAIEAVEEAVEALLRQDKQCVQDGGSFIYQKIDRERSVASQGSAEDEEEEDAEGEEEEIDYFNNNHYDEQDEGSADDADLQADFDAEMAEIGFEQSSVAATPASYNDATPMVDNMPAAGEDQGEAIASVSSGDDSDEDDGSDDEQLSEEELKQRQLVLGAQEELAEREKELAEAEANRALSHSGAMITRLDKKIASLKTSREVARIKLEDALSGKE</sequence>
<comment type="similarity">
    <text evidence="2">Belongs to the TAF7 family.</text>
</comment>
<feature type="region of interest" description="Disordered" evidence="6">
    <location>
        <begin position="150"/>
        <end position="173"/>
    </location>
</feature>
<accession>A0A9P8CDI3</accession>
<organism evidence="8 9">
    <name type="scientific">Calycina marina</name>
    <dbReference type="NCBI Taxonomy" id="1763456"/>
    <lineage>
        <taxon>Eukaryota</taxon>
        <taxon>Fungi</taxon>
        <taxon>Dikarya</taxon>
        <taxon>Ascomycota</taxon>
        <taxon>Pezizomycotina</taxon>
        <taxon>Leotiomycetes</taxon>
        <taxon>Helotiales</taxon>
        <taxon>Pezizellaceae</taxon>
        <taxon>Calycina</taxon>
    </lineage>
</organism>
<dbReference type="GO" id="GO:0051123">
    <property type="term" value="P:RNA polymerase II preinitiation complex assembly"/>
    <property type="evidence" value="ECO:0007669"/>
    <property type="project" value="TreeGrafter"/>
</dbReference>
<keyword evidence="3" id="KW-0805">Transcription regulation</keyword>
<feature type="compositionally biased region" description="Polar residues" evidence="6">
    <location>
        <begin position="56"/>
        <end position="69"/>
    </location>
</feature>
<dbReference type="CDD" id="cd08047">
    <property type="entry name" value="TAF7"/>
    <property type="match status" value="1"/>
</dbReference>
<comment type="caution">
    <text evidence="8">The sequence shown here is derived from an EMBL/GenBank/DDBJ whole genome shotgun (WGS) entry which is preliminary data.</text>
</comment>
<evidence type="ECO:0000256" key="4">
    <source>
        <dbReference type="ARBA" id="ARBA00023163"/>
    </source>
</evidence>
<evidence type="ECO:0000256" key="2">
    <source>
        <dbReference type="ARBA" id="ARBA00009368"/>
    </source>
</evidence>
<protein>
    <submittedName>
        <fullName evidence="8">TAFII55 protein conserved region-domain-containing protein</fullName>
    </submittedName>
</protein>
<evidence type="ECO:0000256" key="1">
    <source>
        <dbReference type="ARBA" id="ARBA00004123"/>
    </source>
</evidence>
<evidence type="ECO:0000313" key="8">
    <source>
        <dbReference type="EMBL" id="KAG9243059.1"/>
    </source>
</evidence>
<feature type="compositionally biased region" description="Acidic residues" evidence="6">
    <location>
        <begin position="164"/>
        <end position="173"/>
    </location>
</feature>
<evidence type="ECO:0000256" key="3">
    <source>
        <dbReference type="ARBA" id="ARBA00023015"/>
    </source>
</evidence>
<evidence type="ECO:0000256" key="6">
    <source>
        <dbReference type="SAM" id="MobiDB-lite"/>
    </source>
</evidence>
<gene>
    <name evidence="8" type="ORF">BJ878DRAFT_136666</name>
</gene>
<dbReference type="Proteomes" id="UP000887226">
    <property type="component" value="Unassembled WGS sequence"/>
</dbReference>
<dbReference type="AlphaFoldDB" id="A0A9P8CDI3"/>
<dbReference type="EMBL" id="MU254009">
    <property type="protein sequence ID" value="KAG9243059.1"/>
    <property type="molecule type" value="Genomic_DNA"/>
</dbReference>
<feature type="compositionally biased region" description="Basic and acidic residues" evidence="6">
    <location>
        <begin position="94"/>
        <end position="103"/>
    </location>
</feature>
<evidence type="ECO:0000313" key="9">
    <source>
        <dbReference type="Proteomes" id="UP000887226"/>
    </source>
</evidence>
<feature type="region of interest" description="Disordered" evidence="6">
    <location>
        <begin position="1"/>
        <end position="114"/>
    </location>
</feature>
<dbReference type="Pfam" id="PF04658">
    <property type="entry name" value="TAFII55_N"/>
    <property type="match status" value="1"/>
</dbReference>
<keyword evidence="4" id="KW-0804">Transcription</keyword>
<reference evidence="8" key="1">
    <citation type="journal article" date="2021" name="IMA Fungus">
        <title>Genomic characterization of three marine fungi, including Emericellopsis atlantica sp. nov. with signatures of a generalist lifestyle and marine biomass degradation.</title>
        <authorList>
            <person name="Hagestad O.C."/>
            <person name="Hou L."/>
            <person name="Andersen J.H."/>
            <person name="Hansen E.H."/>
            <person name="Altermark B."/>
            <person name="Li C."/>
            <person name="Kuhnert E."/>
            <person name="Cox R.J."/>
            <person name="Crous P.W."/>
            <person name="Spatafora J.W."/>
            <person name="Lail K."/>
            <person name="Amirebrahimi M."/>
            <person name="Lipzen A."/>
            <person name="Pangilinan J."/>
            <person name="Andreopoulos W."/>
            <person name="Hayes R.D."/>
            <person name="Ng V."/>
            <person name="Grigoriev I.V."/>
            <person name="Jackson S.A."/>
            <person name="Sutton T.D.S."/>
            <person name="Dobson A.D.W."/>
            <person name="Rama T."/>
        </authorList>
    </citation>
    <scope>NUCLEOTIDE SEQUENCE</scope>
    <source>
        <strain evidence="8">TRa3180A</strain>
    </source>
</reference>
<proteinExistence type="inferred from homology"/>
<keyword evidence="9" id="KW-1185">Reference proteome</keyword>
<dbReference type="GO" id="GO:0016251">
    <property type="term" value="F:RNA polymerase II general transcription initiation factor activity"/>
    <property type="evidence" value="ECO:0007669"/>
    <property type="project" value="TreeGrafter"/>
</dbReference>
<feature type="compositionally biased region" description="Polar residues" evidence="6">
    <location>
        <begin position="415"/>
        <end position="424"/>
    </location>
</feature>
<dbReference type="InterPro" id="IPR037817">
    <property type="entry name" value="TAF7"/>
</dbReference>
<dbReference type="PANTHER" id="PTHR12228:SF0">
    <property type="entry name" value="TATA-BOX BINDING PROTEIN ASSOCIATED FACTOR 7"/>
    <property type="match status" value="1"/>
</dbReference>